<evidence type="ECO:0000256" key="1">
    <source>
        <dbReference type="SAM" id="MobiDB-lite"/>
    </source>
</evidence>
<sequence length="629" mass="70633">MFSRERPRGAERGTSTFAVVLAGKNDTERERERERERRRAEKIIYSRVSCEKSVRYCLLGEKGGTRRHERDVATPGASAAMKVRATAGNGYAGTYILACKQAAASERINRLCNQPRPCRLSRTTQPSRIGVLSPNRVRDHETSMRDFGLFPIVFEGNEMANERDYKSRRVSKEIWAVVNSEFLRADEVWSSAGMKGRGKRETSEKIRRPAAASSGTIPTCENQVIWPEIEPGSPWWETSVLTVQPSWSVKQALIAVDSCSIRCTSSPGRLRTSQGSESQGVRNERERGESAIRAACIELSPPPPLGDIPLPTSQGHHPADPHRRTHIQNLLAGIPRGDCPIHPPHHVQLQSIYCTSVGRRGVGGRNVDGRASAARFSLASVPSEPIRVIEVSMEQRRSEGPRETGDPRENPPTNGIVRHDSHVRKSRVTRQGIEPVSPWWEESRLTTQPPWPPFRVICLHRTVIIDVISLLHVETVEDVSVRQCVYVEGFSFPFLHSAIATPYGHFSYYFHGMTGVYVSHFETPVNVNLSCSYTTAKASVNLKVFHMRRVLEIAERLRKRARLRYLLYGQLPSVHVKPLELTYFQDEYILAVQRFNPSTFLPAPSASRVGYHVTDVDVVSIGSHDERKG</sequence>
<feature type="region of interest" description="Disordered" evidence="1">
    <location>
        <begin position="266"/>
        <end position="287"/>
    </location>
</feature>
<organism evidence="2 3">
    <name type="scientific">Dryococelus australis</name>
    <dbReference type="NCBI Taxonomy" id="614101"/>
    <lineage>
        <taxon>Eukaryota</taxon>
        <taxon>Metazoa</taxon>
        <taxon>Ecdysozoa</taxon>
        <taxon>Arthropoda</taxon>
        <taxon>Hexapoda</taxon>
        <taxon>Insecta</taxon>
        <taxon>Pterygota</taxon>
        <taxon>Neoptera</taxon>
        <taxon>Polyneoptera</taxon>
        <taxon>Phasmatodea</taxon>
        <taxon>Verophasmatodea</taxon>
        <taxon>Anareolatae</taxon>
        <taxon>Phasmatidae</taxon>
        <taxon>Eurycanthinae</taxon>
        <taxon>Dryococelus</taxon>
    </lineage>
</organism>
<evidence type="ECO:0000313" key="3">
    <source>
        <dbReference type="Proteomes" id="UP001159363"/>
    </source>
</evidence>
<feature type="compositionally biased region" description="Polar residues" evidence="1">
    <location>
        <begin position="266"/>
        <end position="281"/>
    </location>
</feature>
<feature type="region of interest" description="Disordered" evidence="1">
    <location>
        <begin position="1"/>
        <end position="34"/>
    </location>
</feature>
<gene>
    <name evidence="2" type="ORF">PR048_016722</name>
</gene>
<accession>A0ABQ9H7L2</accession>
<name>A0ABQ9H7L2_9NEOP</name>
<feature type="compositionally biased region" description="Basic and acidic residues" evidence="1">
    <location>
        <begin position="1"/>
        <end position="11"/>
    </location>
</feature>
<comment type="caution">
    <text evidence="2">The sequence shown here is derived from an EMBL/GenBank/DDBJ whole genome shotgun (WGS) entry which is preliminary data.</text>
</comment>
<feature type="compositionally biased region" description="Basic and acidic residues" evidence="1">
    <location>
        <begin position="393"/>
        <end position="409"/>
    </location>
</feature>
<protein>
    <submittedName>
        <fullName evidence="2">Uncharacterized protein</fullName>
    </submittedName>
</protein>
<reference evidence="2 3" key="1">
    <citation type="submission" date="2023-02" db="EMBL/GenBank/DDBJ databases">
        <title>LHISI_Scaffold_Assembly.</title>
        <authorList>
            <person name="Stuart O.P."/>
            <person name="Cleave R."/>
            <person name="Magrath M.J.L."/>
            <person name="Mikheyev A.S."/>
        </authorList>
    </citation>
    <scope>NUCLEOTIDE SEQUENCE [LARGE SCALE GENOMIC DNA]</scope>
    <source>
        <strain evidence="2">Daus_M_001</strain>
        <tissue evidence="2">Leg muscle</tissue>
    </source>
</reference>
<dbReference type="EMBL" id="JARBHB010000006">
    <property type="protein sequence ID" value="KAJ8880256.1"/>
    <property type="molecule type" value="Genomic_DNA"/>
</dbReference>
<feature type="region of interest" description="Disordered" evidence="1">
    <location>
        <begin position="393"/>
        <end position="428"/>
    </location>
</feature>
<proteinExistence type="predicted"/>
<dbReference type="Proteomes" id="UP001159363">
    <property type="component" value="Chromosome 5"/>
</dbReference>
<evidence type="ECO:0000313" key="2">
    <source>
        <dbReference type="EMBL" id="KAJ8880256.1"/>
    </source>
</evidence>
<keyword evidence="3" id="KW-1185">Reference proteome</keyword>
<feature type="compositionally biased region" description="Basic and acidic residues" evidence="1">
    <location>
        <begin position="25"/>
        <end position="34"/>
    </location>
</feature>